<keyword evidence="4" id="KW-1185">Reference proteome</keyword>
<evidence type="ECO:0000313" key="4">
    <source>
        <dbReference type="Proteomes" id="UP000267606"/>
    </source>
</evidence>
<dbReference type="AlphaFoldDB" id="A0A183I2U8"/>
<dbReference type="WBParaSite" id="OFLC_0001406801-mRNA-1">
    <property type="protein sequence ID" value="OFLC_0001406801-mRNA-1"/>
    <property type="gene ID" value="OFLC_0001406801"/>
</dbReference>
<dbReference type="GO" id="GO:0045271">
    <property type="term" value="C:respiratory chain complex I"/>
    <property type="evidence" value="ECO:0007669"/>
    <property type="project" value="TreeGrafter"/>
</dbReference>
<dbReference type="PANTHER" id="PTHR11995">
    <property type="entry name" value="NADH DEHYDROGENASE"/>
    <property type="match status" value="1"/>
</dbReference>
<organism evidence="5">
    <name type="scientific">Onchocerca flexuosa</name>
    <dbReference type="NCBI Taxonomy" id="387005"/>
    <lineage>
        <taxon>Eukaryota</taxon>
        <taxon>Metazoa</taxon>
        <taxon>Ecdysozoa</taxon>
        <taxon>Nematoda</taxon>
        <taxon>Chromadorea</taxon>
        <taxon>Rhabditida</taxon>
        <taxon>Spirurina</taxon>
        <taxon>Spiruromorpha</taxon>
        <taxon>Filarioidea</taxon>
        <taxon>Onchocercidae</taxon>
        <taxon>Onchocerca</taxon>
    </lineage>
</organism>
<sequence length="126" mass="14230">MSERCQGKIMQTTSAKMFPNLRHVFATMKCQIRRESSKSIGPTSPMAPVEKGTRPKPKWVISMGSCANGGGYYHYSYSVLKGVDRIIPVDIYVPGCPPSAEALLYGVLQLQKKIKRKREGLMWHRR</sequence>
<dbReference type="PANTHER" id="PTHR11995:SF14">
    <property type="entry name" value="NADH DEHYDROGENASE [UBIQUINONE] IRON-SULFUR PROTEIN 7, MITOCHONDRIAL"/>
    <property type="match status" value="1"/>
</dbReference>
<accession>A0A183I2U8</accession>
<reference evidence="3 4" key="2">
    <citation type="submission" date="2018-11" db="EMBL/GenBank/DDBJ databases">
        <authorList>
            <consortium name="Pathogen Informatics"/>
        </authorList>
    </citation>
    <scope>NUCLEOTIDE SEQUENCE [LARGE SCALE GENOMIC DNA]</scope>
</reference>
<dbReference type="Pfam" id="PF01058">
    <property type="entry name" value="Oxidored_q6"/>
    <property type="match status" value="1"/>
</dbReference>
<evidence type="ECO:0000256" key="1">
    <source>
        <dbReference type="ARBA" id="ARBA00009173"/>
    </source>
</evidence>
<dbReference type="Gene3D" id="3.40.50.12280">
    <property type="match status" value="1"/>
</dbReference>
<gene>
    <name evidence="3" type="ORF">OFLC_LOCUS14060</name>
</gene>
<dbReference type="STRING" id="387005.A0A183I2U8"/>
<dbReference type="InterPro" id="IPR006138">
    <property type="entry name" value="NADH_UQ_OxRdtase_20Kd_su"/>
</dbReference>
<feature type="domain" description="NADH:ubiquinone oxidoreductase-like 20kDa subunit" evidence="2">
    <location>
        <begin position="51"/>
        <end position="110"/>
    </location>
</feature>
<proteinExistence type="inferred from homology"/>
<dbReference type="EMBL" id="UZAJ01040569">
    <property type="protein sequence ID" value="VDP15390.1"/>
    <property type="molecule type" value="Genomic_DNA"/>
</dbReference>
<dbReference type="GO" id="GO:0051539">
    <property type="term" value="F:4 iron, 4 sulfur cluster binding"/>
    <property type="evidence" value="ECO:0007669"/>
    <property type="project" value="InterPro"/>
</dbReference>
<dbReference type="GO" id="GO:0005739">
    <property type="term" value="C:mitochondrion"/>
    <property type="evidence" value="ECO:0007669"/>
    <property type="project" value="GOC"/>
</dbReference>
<evidence type="ECO:0000313" key="5">
    <source>
        <dbReference type="WBParaSite" id="OFLC_0001406801-mRNA-1"/>
    </source>
</evidence>
<protein>
    <submittedName>
        <fullName evidence="5">Oxidored_q6 domain-containing protein</fullName>
    </submittedName>
</protein>
<dbReference type="GO" id="GO:0009060">
    <property type="term" value="P:aerobic respiration"/>
    <property type="evidence" value="ECO:0007669"/>
    <property type="project" value="TreeGrafter"/>
</dbReference>
<dbReference type="GO" id="GO:0032981">
    <property type="term" value="P:mitochondrial respiratory chain complex I assembly"/>
    <property type="evidence" value="ECO:0007669"/>
    <property type="project" value="TreeGrafter"/>
</dbReference>
<reference evidence="5" key="1">
    <citation type="submission" date="2016-06" db="UniProtKB">
        <authorList>
            <consortium name="WormBaseParasite"/>
        </authorList>
    </citation>
    <scope>IDENTIFICATION</scope>
</reference>
<dbReference type="Proteomes" id="UP000267606">
    <property type="component" value="Unassembled WGS sequence"/>
</dbReference>
<dbReference type="GO" id="GO:0048038">
    <property type="term" value="F:quinone binding"/>
    <property type="evidence" value="ECO:0007669"/>
    <property type="project" value="InterPro"/>
</dbReference>
<evidence type="ECO:0000259" key="2">
    <source>
        <dbReference type="Pfam" id="PF01058"/>
    </source>
</evidence>
<comment type="similarity">
    <text evidence="1">Belongs to the complex I 20 kDa subunit family.</text>
</comment>
<dbReference type="InterPro" id="IPR006137">
    <property type="entry name" value="NADH_UbQ_OxRdtase-like_20kDa"/>
</dbReference>
<dbReference type="FunFam" id="3.40.50.12280:FF:000009">
    <property type="entry name" value="NADH dehydrogenase [ubiquinone] iron-sulfur protein 7, mitochondrial"/>
    <property type="match status" value="1"/>
</dbReference>
<dbReference type="GO" id="GO:0015990">
    <property type="term" value="P:electron transport coupled proton transport"/>
    <property type="evidence" value="ECO:0007669"/>
    <property type="project" value="TreeGrafter"/>
</dbReference>
<name>A0A183I2U8_9BILA</name>
<dbReference type="SUPFAM" id="SSF56770">
    <property type="entry name" value="HydA/Nqo6-like"/>
    <property type="match status" value="1"/>
</dbReference>
<dbReference type="PROSITE" id="PS01150">
    <property type="entry name" value="COMPLEX1_20K"/>
    <property type="match status" value="1"/>
</dbReference>
<evidence type="ECO:0000313" key="3">
    <source>
        <dbReference type="EMBL" id="VDP15390.1"/>
    </source>
</evidence>
<dbReference type="GO" id="GO:0008137">
    <property type="term" value="F:NADH dehydrogenase (ubiquinone) activity"/>
    <property type="evidence" value="ECO:0007669"/>
    <property type="project" value="InterPro"/>
</dbReference>